<dbReference type="EMBL" id="CP071382">
    <property type="protein sequence ID" value="QSV46173.1"/>
    <property type="molecule type" value="Genomic_DNA"/>
</dbReference>
<dbReference type="Pfam" id="PF01381">
    <property type="entry name" value="HTH_3"/>
    <property type="match status" value="1"/>
</dbReference>
<evidence type="ECO:0000313" key="2">
    <source>
        <dbReference type="EMBL" id="QSV46173.1"/>
    </source>
</evidence>
<sequence length="118" mass="13395">MQGLTKKRPTEEFVTLRLRVQRQNVERVRRYVDSIEAEEGGAVSLEDFFVGHFPGESKPSVSLRGARGKEGLTQCQLAELTGIPQRHISEMENGRRPIGKETARKLAKVLNVDYRVFL</sequence>
<reference evidence="2 3" key="1">
    <citation type="submission" date="2021-03" db="EMBL/GenBank/DDBJ databases">
        <title>Geobacter metallireducens gen. nov. sp. nov., a microorganism capable of coupling the complete oxidation of organic compounds to the reduction of iron and other metals.</title>
        <authorList>
            <person name="Li Y."/>
        </authorList>
    </citation>
    <scope>NUCLEOTIDE SEQUENCE [LARGE SCALE GENOMIC DNA]</scope>
    <source>
        <strain evidence="2 3">Jerry-YX</strain>
    </source>
</reference>
<keyword evidence="3" id="KW-1185">Reference proteome</keyword>
<dbReference type="SMART" id="SM00530">
    <property type="entry name" value="HTH_XRE"/>
    <property type="match status" value="1"/>
</dbReference>
<accession>A0ABX7Q5I4</accession>
<dbReference type="InterPro" id="IPR001387">
    <property type="entry name" value="Cro/C1-type_HTH"/>
</dbReference>
<dbReference type="SUPFAM" id="SSF47413">
    <property type="entry name" value="lambda repressor-like DNA-binding domains"/>
    <property type="match status" value="1"/>
</dbReference>
<dbReference type="Proteomes" id="UP000663651">
    <property type="component" value="Chromosome"/>
</dbReference>
<evidence type="ECO:0000259" key="1">
    <source>
        <dbReference type="PROSITE" id="PS50943"/>
    </source>
</evidence>
<dbReference type="Gene3D" id="1.10.260.40">
    <property type="entry name" value="lambda repressor-like DNA-binding domains"/>
    <property type="match status" value="1"/>
</dbReference>
<evidence type="ECO:0000313" key="3">
    <source>
        <dbReference type="Proteomes" id="UP000663651"/>
    </source>
</evidence>
<dbReference type="CDD" id="cd00093">
    <property type="entry name" value="HTH_XRE"/>
    <property type="match status" value="1"/>
</dbReference>
<feature type="domain" description="HTH cro/C1-type" evidence="1">
    <location>
        <begin position="63"/>
        <end position="117"/>
    </location>
</feature>
<organism evidence="2 3">
    <name type="scientific">Geobacter benzoatilyticus</name>
    <dbReference type="NCBI Taxonomy" id="2815309"/>
    <lineage>
        <taxon>Bacteria</taxon>
        <taxon>Pseudomonadati</taxon>
        <taxon>Thermodesulfobacteriota</taxon>
        <taxon>Desulfuromonadia</taxon>
        <taxon>Geobacterales</taxon>
        <taxon>Geobacteraceae</taxon>
        <taxon>Geobacter</taxon>
    </lineage>
</organism>
<protein>
    <submittedName>
        <fullName evidence="2">Helix-turn-helix transcriptional regulator</fullName>
    </submittedName>
</protein>
<dbReference type="PROSITE" id="PS50943">
    <property type="entry name" value="HTH_CROC1"/>
    <property type="match status" value="1"/>
</dbReference>
<dbReference type="InterPro" id="IPR010982">
    <property type="entry name" value="Lambda_DNA-bd_dom_sf"/>
</dbReference>
<gene>
    <name evidence="2" type="ORF">JZM60_02495</name>
</gene>
<proteinExistence type="predicted"/>
<name>A0ABX7Q5I4_9BACT</name>